<gene>
    <name evidence="4 6" type="primary">rplM</name>
    <name evidence="7" type="ORF">COV72_06910</name>
</gene>
<comment type="caution">
    <text evidence="7">The sequence shown here is derived from an EMBL/GenBank/DDBJ whole genome shotgun (WGS) entry which is preliminary data.</text>
</comment>
<dbReference type="EMBL" id="PCWA01000092">
    <property type="protein sequence ID" value="PIQ88652.1"/>
    <property type="molecule type" value="Genomic_DNA"/>
</dbReference>
<keyword evidence="2 4" id="KW-0689">Ribosomal protein</keyword>
<reference evidence="7 8" key="1">
    <citation type="submission" date="2017-09" db="EMBL/GenBank/DDBJ databases">
        <title>Depth-based differentiation of microbial function through sediment-hosted aquifers and enrichment of novel symbionts in the deep terrestrial subsurface.</title>
        <authorList>
            <person name="Probst A.J."/>
            <person name="Ladd B."/>
            <person name="Jarett J.K."/>
            <person name="Geller-Mcgrath D.E."/>
            <person name="Sieber C.M."/>
            <person name="Emerson J.B."/>
            <person name="Anantharaman K."/>
            <person name="Thomas B.C."/>
            <person name="Malmstrom R."/>
            <person name="Stieglmeier M."/>
            <person name="Klingl A."/>
            <person name="Woyke T."/>
            <person name="Ryan C.M."/>
            <person name="Banfield J.F."/>
        </authorList>
    </citation>
    <scope>NUCLEOTIDE SEQUENCE [LARGE SCALE GENOMIC DNA]</scope>
    <source>
        <strain evidence="7">CG11_big_fil_rev_8_21_14_0_20_42_13</strain>
    </source>
</reference>
<evidence type="ECO:0000256" key="2">
    <source>
        <dbReference type="ARBA" id="ARBA00022980"/>
    </source>
</evidence>
<dbReference type="GO" id="GO:0003735">
    <property type="term" value="F:structural constituent of ribosome"/>
    <property type="evidence" value="ECO:0007669"/>
    <property type="project" value="InterPro"/>
</dbReference>
<name>A0A2H0LW82_9BACT</name>
<dbReference type="GO" id="GO:0003729">
    <property type="term" value="F:mRNA binding"/>
    <property type="evidence" value="ECO:0007669"/>
    <property type="project" value="TreeGrafter"/>
</dbReference>
<evidence type="ECO:0000256" key="5">
    <source>
        <dbReference type="RuleBase" id="RU003877"/>
    </source>
</evidence>
<dbReference type="PIRSF" id="PIRSF002181">
    <property type="entry name" value="Ribosomal_L13"/>
    <property type="match status" value="1"/>
</dbReference>
<comment type="function">
    <text evidence="4 6">This protein is one of the early assembly proteins of the 50S ribosomal subunit, although it is not seen to bind rRNA by itself. It is important during the early stages of 50S assembly.</text>
</comment>
<comment type="similarity">
    <text evidence="1 4 5">Belongs to the universal ribosomal protein uL13 family.</text>
</comment>
<dbReference type="NCBIfam" id="TIGR01066">
    <property type="entry name" value="rplM_bact"/>
    <property type="match status" value="1"/>
</dbReference>
<dbReference type="Gene3D" id="3.90.1180.10">
    <property type="entry name" value="Ribosomal protein L13"/>
    <property type="match status" value="1"/>
</dbReference>
<dbReference type="PROSITE" id="PS00783">
    <property type="entry name" value="RIBOSOMAL_L13"/>
    <property type="match status" value="1"/>
</dbReference>
<evidence type="ECO:0000256" key="1">
    <source>
        <dbReference type="ARBA" id="ARBA00006227"/>
    </source>
</evidence>
<dbReference type="SUPFAM" id="SSF52161">
    <property type="entry name" value="Ribosomal protein L13"/>
    <property type="match status" value="1"/>
</dbReference>
<dbReference type="PANTHER" id="PTHR11545:SF2">
    <property type="entry name" value="LARGE RIBOSOMAL SUBUNIT PROTEIN UL13M"/>
    <property type="match status" value="1"/>
</dbReference>
<dbReference type="Pfam" id="PF00572">
    <property type="entry name" value="Ribosomal_L13"/>
    <property type="match status" value="1"/>
</dbReference>
<dbReference type="GO" id="GO:0017148">
    <property type="term" value="P:negative regulation of translation"/>
    <property type="evidence" value="ECO:0007669"/>
    <property type="project" value="TreeGrafter"/>
</dbReference>
<accession>A0A2H0LW82</accession>
<protein>
    <recommendedName>
        <fullName evidence="4">Large ribosomal subunit protein uL13</fullName>
    </recommendedName>
</protein>
<dbReference type="GO" id="GO:0022625">
    <property type="term" value="C:cytosolic large ribosomal subunit"/>
    <property type="evidence" value="ECO:0007669"/>
    <property type="project" value="TreeGrafter"/>
</dbReference>
<dbReference type="CDD" id="cd00392">
    <property type="entry name" value="Ribosomal_L13"/>
    <property type="match status" value="1"/>
</dbReference>
<sequence length="143" mass="16333">MRKTFMAKSCDIKRDLYLVDAKGEVLGRLAASVARILRGKHKPIFTPHADCGDRVVVINAKDIRVTGKKAKDKIYCRYSGYPGGLREMSFEEMLIKNPTQIIKLAVKRMLPINALGRDMFKKLRVYKDDKTPQFSQKMIKLSV</sequence>
<evidence type="ECO:0000256" key="3">
    <source>
        <dbReference type="ARBA" id="ARBA00023274"/>
    </source>
</evidence>
<dbReference type="Proteomes" id="UP000229641">
    <property type="component" value="Unassembled WGS sequence"/>
</dbReference>
<evidence type="ECO:0000256" key="6">
    <source>
        <dbReference type="RuleBase" id="RU003878"/>
    </source>
</evidence>
<evidence type="ECO:0000256" key="4">
    <source>
        <dbReference type="HAMAP-Rule" id="MF_01366"/>
    </source>
</evidence>
<dbReference type="InterPro" id="IPR023563">
    <property type="entry name" value="Ribosomal_uL13_CS"/>
</dbReference>
<dbReference type="PANTHER" id="PTHR11545">
    <property type="entry name" value="RIBOSOMAL PROTEIN L13"/>
    <property type="match status" value="1"/>
</dbReference>
<dbReference type="InterPro" id="IPR005823">
    <property type="entry name" value="Ribosomal_uL13_bac-type"/>
</dbReference>
<proteinExistence type="inferred from homology"/>
<keyword evidence="3 4" id="KW-0687">Ribonucleoprotein</keyword>
<evidence type="ECO:0000313" key="8">
    <source>
        <dbReference type="Proteomes" id="UP000229641"/>
    </source>
</evidence>
<evidence type="ECO:0000313" key="7">
    <source>
        <dbReference type="EMBL" id="PIQ88652.1"/>
    </source>
</evidence>
<dbReference type="GO" id="GO:0006412">
    <property type="term" value="P:translation"/>
    <property type="evidence" value="ECO:0007669"/>
    <property type="project" value="UniProtKB-UniRule"/>
</dbReference>
<dbReference type="InterPro" id="IPR005822">
    <property type="entry name" value="Ribosomal_uL13"/>
</dbReference>
<dbReference type="HAMAP" id="MF_01366">
    <property type="entry name" value="Ribosomal_uL13"/>
    <property type="match status" value="1"/>
</dbReference>
<organism evidence="7 8">
    <name type="scientific">Candidatus Ghiorseimicrobium undicola</name>
    <dbReference type="NCBI Taxonomy" id="1974746"/>
    <lineage>
        <taxon>Bacteria</taxon>
        <taxon>Pseudomonadati</taxon>
        <taxon>Candidatus Omnitrophota</taxon>
        <taxon>Candidatus Ghiorseimicrobium</taxon>
    </lineage>
</organism>
<comment type="subunit">
    <text evidence="4">Part of the 50S ribosomal subunit.</text>
</comment>
<dbReference type="InterPro" id="IPR036899">
    <property type="entry name" value="Ribosomal_uL13_sf"/>
</dbReference>
<dbReference type="AlphaFoldDB" id="A0A2H0LW82"/>